<comment type="caution">
    <text evidence="2">The sequence shown here is derived from an EMBL/GenBank/DDBJ whole genome shotgun (WGS) entry which is preliminary data.</text>
</comment>
<keyword evidence="1" id="KW-0732">Signal</keyword>
<feature type="signal peptide" evidence="1">
    <location>
        <begin position="1"/>
        <end position="24"/>
    </location>
</feature>
<sequence length="71" mass="7690">MHSESGPYLFHCSCLCLLIGLACGKGPVSLSGGPCEFFFIASGPKNLAYFYSTIPWLMLRLNCLLLGAMLD</sequence>
<name>A0A3S5CGS4_9PLAT</name>
<reference evidence="2" key="1">
    <citation type="submission" date="2018-11" db="EMBL/GenBank/DDBJ databases">
        <authorList>
            <consortium name="Pathogen Informatics"/>
        </authorList>
    </citation>
    <scope>NUCLEOTIDE SEQUENCE</scope>
</reference>
<accession>A0A3S5CGS4</accession>
<evidence type="ECO:0000313" key="2">
    <source>
        <dbReference type="EMBL" id="VEL07143.1"/>
    </source>
</evidence>
<evidence type="ECO:0000256" key="1">
    <source>
        <dbReference type="SAM" id="SignalP"/>
    </source>
</evidence>
<dbReference type="EMBL" id="CAAALY010001100">
    <property type="protein sequence ID" value="VEL07143.1"/>
    <property type="molecule type" value="Genomic_DNA"/>
</dbReference>
<organism evidence="2 3">
    <name type="scientific">Protopolystoma xenopodis</name>
    <dbReference type="NCBI Taxonomy" id="117903"/>
    <lineage>
        <taxon>Eukaryota</taxon>
        <taxon>Metazoa</taxon>
        <taxon>Spiralia</taxon>
        <taxon>Lophotrochozoa</taxon>
        <taxon>Platyhelminthes</taxon>
        <taxon>Monogenea</taxon>
        <taxon>Polyopisthocotylea</taxon>
        <taxon>Polystomatidea</taxon>
        <taxon>Polystomatidae</taxon>
        <taxon>Protopolystoma</taxon>
    </lineage>
</organism>
<dbReference type="AlphaFoldDB" id="A0A3S5CGS4"/>
<keyword evidence="3" id="KW-1185">Reference proteome</keyword>
<protein>
    <recommendedName>
        <fullName evidence="4">Secreted protein</fullName>
    </recommendedName>
</protein>
<proteinExistence type="predicted"/>
<evidence type="ECO:0000313" key="3">
    <source>
        <dbReference type="Proteomes" id="UP000784294"/>
    </source>
</evidence>
<dbReference type="Proteomes" id="UP000784294">
    <property type="component" value="Unassembled WGS sequence"/>
</dbReference>
<evidence type="ECO:0008006" key="4">
    <source>
        <dbReference type="Google" id="ProtNLM"/>
    </source>
</evidence>
<gene>
    <name evidence="2" type="ORF">PXEA_LOCUS583</name>
</gene>
<feature type="chain" id="PRO_5018529008" description="Secreted protein" evidence="1">
    <location>
        <begin position="25"/>
        <end position="71"/>
    </location>
</feature>